<dbReference type="OrthoDB" id="8031641at2759"/>
<evidence type="ECO:0000313" key="2">
    <source>
        <dbReference type="EMBL" id="JAC57143.1"/>
    </source>
</evidence>
<dbReference type="EMBL" id="GAKP01001809">
    <property type="protein sequence ID" value="JAC57143.1"/>
    <property type="molecule type" value="Transcribed_RNA"/>
</dbReference>
<feature type="compositionally biased region" description="Polar residues" evidence="1">
    <location>
        <begin position="224"/>
        <end position="255"/>
    </location>
</feature>
<dbReference type="RefSeq" id="XP_011200267.1">
    <property type="nucleotide sequence ID" value="XM_011201965.3"/>
</dbReference>
<sequence>MVRIRGLKCAISTDGHLLKGDGVLITNPKHVEFARKRRKDFRPENRVCGDCAKVFTHMYNMKLKSAIEKKQRHSLTVSSSSSVDDFDRIVYKTPRTKHLRDFVKKSAPYNLGGRSQELIETAEKENQPNNENVGNISCESSTHSLMVSDDSSISSTTIIGLENVPSPAAHEVVSDISVYSQQLSQDVRPLSNAATTATNDIRSLENNIGPDAHEVAEEVLPSAGANSQNSSQTARPLANATVTARNNASRTESNIGQDENITTDSTLWRKPLQPAKRKRVHIVTELPRNHGSVNLPAPTVNNRAAPVSANSSTSSDDDFDFLPSLNAVNGTRLPHIQPIPKRRQFQHAIPTVQDIYMQGITGG</sequence>
<reference evidence="4" key="2">
    <citation type="submission" date="2022-04" db="UniProtKB">
        <authorList>
            <consortium name="RefSeq"/>
        </authorList>
    </citation>
    <scope>IDENTIFICATION</scope>
    <source>
        <strain evidence="4">Punador</strain>
    </source>
</reference>
<name>A0A034WTP1_BACDO</name>
<dbReference type="KEGG" id="bdr:105224007"/>
<evidence type="ECO:0000256" key="1">
    <source>
        <dbReference type="SAM" id="MobiDB-lite"/>
    </source>
</evidence>
<protein>
    <submittedName>
        <fullName evidence="4">uncharacterized protein LOC105224007 isoform X1</fullName>
    </submittedName>
</protein>
<dbReference type="AlphaFoldDB" id="A0A034WTP1"/>
<dbReference type="GeneID" id="105224007"/>
<keyword evidence="3" id="KW-1185">Reference proteome</keyword>
<accession>A0A034WTP1</accession>
<feature type="region of interest" description="Disordered" evidence="1">
    <location>
        <begin position="289"/>
        <end position="318"/>
    </location>
</feature>
<dbReference type="Proteomes" id="UP001652620">
    <property type="component" value="Chromosome 5"/>
</dbReference>
<proteinExistence type="predicted"/>
<organism evidence="2">
    <name type="scientific">Bactrocera dorsalis</name>
    <name type="common">Oriental fruit fly</name>
    <name type="synonym">Dacus dorsalis</name>
    <dbReference type="NCBI Taxonomy" id="27457"/>
    <lineage>
        <taxon>Eukaryota</taxon>
        <taxon>Metazoa</taxon>
        <taxon>Ecdysozoa</taxon>
        <taxon>Arthropoda</taxon>
        <taxon>Hexapoda</taxon>
        <taxon>Insecta</taxon>
        <taxon>Pterygota</taxon>
        <taxon>Neoptera</taxon>
        <taxon>Endopterygota</taxon>
        <taxon>Diptera</taxon>
        <taxon>Brachycera</taxon>
        <taxon>Muscomorpha</taxon>
        <taxon>Tephritoidea</taxon>
        <taxon>Tephritidae</taxon>
        <taxon>Bactrocera</taxon>
        <taxon>Bactrocera</taxon>
    </lineage>
</organism>
<evidence type="ECO:0000313" key="3">
    <source>
        <dbReference type="Proteomes" id="UP001652620"/>
    </source>
</evidence>
<gene>
    <name evidence="4" type="primary">LOC105224007</name>
</gene>
<dbReference type="RefSeq" id="XP_011200267.2">
    <property type="nucleotide sequence ID" value="XM_011201965.4"/>
</dbReference>
<reference evidence="2" key="1">
    <citation type="journal article" date="2014" name="BMC Genomics">
        <title>Characterizing the developmental transcriptome of the oriental fruit fly, Bactrocera dorsalis (Diptera: Tephritidae) through comparative genomic analysis with Drosophila melanogaster utilizing modENCODE datasets.</title>
        <authorList>
            <person name="Geib S.M."/>
            <person name="Calla B."/>
            <person name="Hall B."/>
            <person name="Hou S."/>
            <person name="Manoukis N.C."/>
        </authorList>
    </citation>
    <scope>NUCLEOTIDE SEQUENCE</scope>
    <source>
        <strain evidence="2">Punador</strain>
    </source>
</reference>
<evidence type="ECO:0000313" key="4">
    <source>
        <dbReference type="RefSeq" id="XP_011200267.1"/>
    </source>
</evidence>
<feature type="region of interest" description="Disordered" evidence="1">
    <location>
        <begin position="222"/>
        <end position="255"/>
    </location>
</feature>